<dbReference type="Proteomes" id="UP000318288">
    <property type="component" value="Unassembled WGS sequence"/>
</dbReference>
<organism evidence="4 5">
    <name type="scientific">Rubripirellula tenax</name>
    <dbReference type="NCBI Taxonomy" id="2528015"/>
    <lineage>
        <taxon>Bacteria</taxon>
        <taxon>Pseudomonadati</taxon>
        <taxon>Planctomycetota</taxon>
        <taxon>Planctomycetia</taxon>
        <taxon>Pirellulales</taxon>
        <taxon>Pirellulaceae</taxon>
        <taxon>Rubripirellula</taxon>
    </lineage>
</organism>
<feature type="domain" description="CBS" evidence="3">
    <location>
        <begin position="11"/>
        <end position="69"/>
    </location>
</feature>
<dbReference type="EMBL" id="SJPW01000007">
    <property type="protein sequence ID" value="TWU47155.1"/>
    <property type="molecule type" value="Genomic_DNA"/>
</dbReference>
<comment type="caution">
    <text evidence="4">The sequence shown here is derived from an EMBL/GenBank/DDBJ whole genome shotgun (WGS) entry which is preliminary data.</text>
</comment>
<dbReference type="InterPro" id="IPR051257">
    <property type="entry name" value="Diverse_CBS-Domain"/>
</dbReference>
<dbReference type="InterPro" id="IPR000644">
    <property type="entry name" value="CBS_dom"/>
</dbReference>
<name>A0A5C6EF58_9BACT</name>
<dbReference type="InterPro" id="IPR046342">
    <property type="entry name" value="CBS_dom_sf"/>
</dbReference>
<dbReference type="OrthoDB" id="9794094at2"/>
<protein>
    <submittedName>
        <fullName evidence="4">Inosine 5'-monophosphate dehydrogenase</fullName>
    </submittedName>
</protein>
<gene>
    <name evidence="4" type="ORF">Poly51_49530</name>
</gene>
<evidence type="ECO:0000256" key="1">
    <source>
        <dbReference type="ARBA" id="ARBA00023122"/>
    </source>
</evidence>
<dbReference type="SUPFAM" id="SSF54631">
    <property type="entry name" value="CBS-domain pair"/>
    <property type="match status" value="1"/>
</dbReference>
<reference evidence="4 5" key="1">
    <citation type="submission" date="2019-02" db="EMBL/GenBank/DDBJ databases">
        <title>Deep-cultivation of Planctomycetes and their phenomic and genomic characterization uncovers novel biology.</title>
        <authorList>
            <person name="Wiegand S."/>
            <person name="Jogler M."/>
            <person name="Boedeker C."/>
            <person name="Pinto D."/>
            <person name="Vollmers J."/>
            <person name="Rivas-Marin E."/>
            <person name="Kohn T."/>
            <person name="Peeters S.H."/>
            <person name="Heuer A."/>
            <person name="Rast P."/>
            <person name="Oberbeckmann S."/>
            <person name="Bunk B."/>
            <person name="Jeske O."/>
            <person name="Meyerdierks A."/>
            <person name="Storesund J.E."/>
            <person name="Kallscheuer N."/>
            <person name="Luecker S."/>
            <person name="Lage O.M."/>
            <person name="Pohl T."/>
            <person name="Merkel B.J."/>
            <person name="Hornburger P."/>
            <person name="Mueller R.-W."/>
            <person name="Bruemmer F."/>
            <person name="Labrenz M."/>
            <person name="Spormann A.M."/>
            <person name="Op Den Camp H."/>
            <person name="Overmann J."/>
            <person name="Amann R."/>
            <person name="Jetten M.S.M."/>
            <person name="Mascher T."/>
            <person name="Medema M.H."/>
            <person name="Devos D.P."/>
            <person name="Kaster A.-K."/>
            <person name="Ovreas L."/>
            <person name="Rohde M."/>
            <person name="Galperin M.Y."/>
            <person name="Jogler C."/>
        </authorList>
    </citation>
    <scope>NUCLEOTIDE SEQUENCE [LARGE SCALE GENOMIC DNA]</scope>
    <source>
        <strain evidence="4 5">Poly51</strain>
    </source>
</reference>
<dbReference type="Gene3D" id="3.10.580.10">
    <property type="entry name" value="CBS-domain"/>
    <property type="match status" value="1"/>
</dbReference>
<sequence length="138" mass="15453">MRKNEPISKIMSSNVKYVQDGEAVSKLRTIFEEDDIHHIPVTSGQKLIGIVSWNDYMRISFGEFGNQDGRELDEILDHTYKMRDVMNANVTTIPISGTVREAARMLGSKNFHALPVVDGENLVGIVTSTDLIRFLADA</sequence>
<dbReference type="RefSeq" id="WP_146460776.1">
    <property type="nucleotide sequence ID" value="NZ_SJPW01000007.1"/>
</dbReference>
<dbReference type="PANTHER" id="PTHR43080:SF2">
    <property type="entry name" value="CBS DOMAIN-CONTAINING PROTEIN"/>
    <property type="match status" value="1"/>
</dbReference>
<evidence type="ECO:0000256" key="2">
    <source>
        <dbReference type="PROSITE-ProRule" id="PRU00703"/>
    </source>
</evidence>
<dbReference type="AlphaFoldDB" id="A0A5C6EF58"/>
<accession>A0A5C6EF58</accession>
<dbReference type="PANTHER" id="PTHR43080">
    <property type="entry name" value="CBS DOMAIN-CONTAINING PROTEIN CBSX3, MITOCHONDRIAL"/>
    <property type="match status" value="1"/>
</dbReference>
<keyword evidence="5" id="KW-1185">Reference proteome</keyword>
<keyword evidence="1 2" id="KW-0129">CBS domain</keyword>
<feature type="domain" description="CBS" evidence="3">
    <location>
        <begin position="86"/>
        <end position="138"/>
    </location>
</feature>
<dbReference type="Pfam" id="PF00571">
    <property type="entry name" value="CBS"/>
    <property type="match status" value="2"/>
</dbReference>
<proteinExistence type="predicted"/>
<dbReference type="SMART" id="SM00116">
    <property type="entry name" value="CBS"/>
    <property type="match status" value="2"/>
</dbReference>
<evidence type="ECO:0000313" key="5">
    <source>
        <dbReference type="Proteomes" id="UP000318288"/>
    </source>
</evidence>
<dbReference type="PROSITE" id="PS51371">
    <property type="entry name" value="CBS"/>
    <property type="match status" value="2"/>
</dbReference>
<evidence type="ECO:0000259" key="3">
    <source>
        <dbReference type="PROSITE" id="PS51371"/>
    </source>
</evidence>
<evidence type="ECO:0000313" key="4">
    <source>
        <dbReference type="EMBL" id="TWU47155.1"/>
    </source>
</evidence>